<dbReference type="Proteomes" id="UP000054270">
    <property type="component" value="Unassembled WGS sequence"/>
</dbReference>
<evidence type="ECO:0000313" key="2">
    <source>
        <dbReference type="Proteomes" id="UP000054270"/>
    </source>
</evidence>
<accession>A0A0D2QCN5</accession>
<proteinExistence type="predicted"/>
<organism evidence="1 2">
    <name type="scientific">Hypholoma sublateritium (strain FD-334 SS-4)</name>
    <dbReference type="NCBI Taxonomy" id="945553"/>
    <lineage>
        <taxon>Eukaryota</taxon>
        <taxon>Fungi</taxon>
        <taxon>Dikarya</taxon>
        <taxon>Basidiomycota</taxon>
        <taxon>Agaricomycotina</taxon>
        <taxon>Agaricomycetes</taxon>
        <taxon>Agaricomycetidae</taxon>
        <taxon>Agaricales</taxon>
        <taxon>Agaricineae</taxon>
        <taxon>Strophariaceae</taxon>
        <taxon>Hypholoma</taxon>
    </lineage>
</organism>
<reference evidence="2" key="1">
    <citation type="submission" date="2014-04" db="EMBL/GenBank/DDBJ databases">
        <title>Evolutionary Origins and Diversification of the Mycorrhizal Mutualists.</title>
        <authorList>
            <consortium name="DOE Joint Genome Institute"/>
            <consortium name="Mycorrhizal Genomics Consortium"/>
            <person name="Kohler A."/>
            <person name="Kuo A."/>
            <person name="Nagy L.G."/>
            <person name="Floudas D."/>
            <person name="Copeland A."/>
            <person name="Barry K.W."/>
            <person name="Cichocki N."/>
            <person name="Veneault-Fourrey C."/>
            <person name="LaButti K."/>
            <person name="Lindquist E.A."/>
            <person name="Lipzen A."/>
            <person name="Lundell T."/>
            <person name="Morin E."/>
            <person name="Murat C."/>
            <person name="Riley R."/>
            <person name="Ohm R."/>
            <person name="Sun H."/>
            <person name="Tunlid A."/>
            <person name="Henrissat B."/>
            <person name="Grigoriev I.V."/>
            <person name="Hibbett D.S."/>
            <person name="Martin F."/>
        </authorList>
    </citation>
    <scope>NUCLEOTIDE SEQUENCE [LARGE SCALE GENOMIC DNA]</scope>
    <source>
        <strain evidence="2">FD-334 SS-4</strain>
    </source>
</reference>
<evidence type="ECO:0000313" key="1">
    <source>
        <dbReference type="EMBL" id="KJA29390.1"/>
    </source>
</evidence>
<dbReference type="EMBL" id="KN817519">
    <property type="protein sequence ID" value="KJA29390.1"/>
    <property type="molecule type" value="Genomic_DNA"/>
</dbReference>
<name>A0A0D2QCN5_HYPSF</name>
<sequence length="208" mass="22618">MYYSASRPRPIALRRAVRTANSVSSSSSSWPSTASARALPRGRACEAGLSAISLRLGVAPSIPIGGALDPPSDTRHTLHLASCIVVGLLVGTCFYSYCVTAFSAPVLEAWGVLCTAFRCPLGVALHCFNNLCHSGQILPEYSVFRIPLTRARYSGCLRCESRSRTAFELSLAYSACSRYSARLRAAQHPVAFIHCWFRITAECCRSDY</sequence>
<keyword evidence="2" id="KW-1185">Reference proteome</keyword>
<protein>
    <submittedName>
        <fullName evidence="1">Uncharacterized protein</fullName>
    </submittedName>
</protein>
<dbReference type="AlphaFoldDB" id="A0A0D2QCN5"/>
<gene>
    <name evidence="1" type="ORF">HYPSUDRAFT_32835</name>
</gene>